<dbReference type="SUPFAM" id="SSF53706">
    <property type="entry name" value="Formate dehydrogenase/DMSO reductase, domains 1-3"/>
    <property type="match status" value="1"/>
</dbReference>
<evidence type="ECO:0000313" key="1">
    <source>
        <dbReference type="EMBL" id="SMP82573.1"/>
    </source>
</evidence>
<name>A0ABY1QW26_9SPHN</name>
<comment type="caution">
    <text evidence="1">The sequence shown here is derived from an EMBL/GenBank/DDBJ whole genome shotgun (WGS) entry which is preliminary data.</text>
</comment>
<gene>
    <name evidence="1" type="ORF">SAMN06296065_12515</name>
</gene>
<evidence type="ECO:0000313" key="2">
    <source>
        <dbReference type="Proteomes" id="UP001157910"/>
    </source>
</evidence>
<accession>A0ABY1QW26</accession>
<protein>
    <submittedName>
        <fullName evidence="1">Uncharacterized protein</fullName>
    </submittedName>
</protein>
<dbReference type="EMBL" id="FXUI01000025">
    <property type="protein sequence ID" value="SMP82573.1"/>
    <property type="molecule type" value="Genomic_DNA"/>
</dbReference>
<reference evidence="1 2" key="1">
    <citation type="submission" date="2017-05" db="EMBL/GenBank/DDBJ databases">
        <authorList>
            <person name="Varghese N."/>
            <person name="Submissions S."/>
        </authorList>
    </citation>
    <scope>NUCLEOTIDE SEQUENCE [LARGE SCALE GENOMIC DNA]</scope>
    <source>
        <strain evidence="1 2">SM16</strain>
    </source>
</reference>
<keyword evidence="2" id="KW-1185">Reference proteome</keyword>
<dbReference type="RefSeq" id="WP_283407209.1">
    <property type="nucleotide sequence ID" value="NZ_FXUI01000025.1"/>
</dbReference>
<proteinExistence type="predicted"/>
<sequence>MLGRTEIDMQAGGQQTVMVEDSFAMVHGSTGQLKPASEHCRSEPWIIAELAKASVADRAPIDWDSLVADYARIREKIEEVIPGFDTYNARIAQPGGFHLPIPARERVWETPTGKANFLFAPAMMDEDDDIPERPHFQLMTLRSHDQSTPPSTPTMTAIEVFQANGWSCS</sequence>
<dbReference type="Proteomes" id="UP001157910">
    <property type="component" value="Unassembled WGS sequence"/>
</dbReference>
<organism evidence="1 2">
    <name type="scientific">Novosphingobium panipatense</name>
    <dbReference type="NCBI Taxonomy" id="428991"/>
    <lineage>
        <taxon>Bacteria</taxon>
        <taxon>Pseudomonadati</taxon>
        <taxon>Pseudomonadota</taxon>
        <taxon>Alphaproteobacteria</taxon>
        <taxon>Sphingomonadales</taxon>
        <taxon>Sphingomonadaceae</taxon>
        <taxon>Novosphingobium</taxon>
    </lineage>
</organism>